<dbReference type="GeneID" id="9379914"/>
<comment type="caution">
    <text evidence="1">The sequence shown here is derived from an EMBL/GenBank/DDBJ whole genome shotgun (WGS) entry which is preliminary data.</text>
</comment>
<dbReference type="AlphaFoldDB" id="D6RQE7"/>
<name>D6RQE7_COPC7</name>
<sequence>MPPIYQPDPSTNAAGLGVGRVYDILVKASIPARMPAAEIVRDMINPRKRKLSNVVPRFLNHKLKDFGLSHDKARTWPGVLECIDICSLQTASNSPSTRRTLLECSARSSQYSRASASGKSRSASY</sequence>
<protein>
    <submittedName>
        <fullName evidence="1">Uncharacterized protein</fullName>
    </submittedName>
</protein>
<reference evidence="1 2" key="1">
    <citation type="journal article" date="2010" name="Proc. Natl. Acad. Sci. U.S.A.">
        <title>Insights into evolution of multicellular fungi from the assembled chromosomes of the mushroom Coprinopsis cinerea (Coprinus cinereus).</title>
        <authorList>
            <person name="Stajich J.E."/>
            <person name="Wilke S.K."/>
            <person name="Ahren D."/>
            <person name="Au C.H."/>
            <person name="Birren B.W."/>
            <person name="Borodovsky M."/>
            <person name="Burns C."/>
            <person name="Canback B."/>
            <person name="Casselton L.A."/>
            <person name="Cheng C.K."/>
            <person name="Deng J."/>
            <person name="Dietrich F.S."/>
            <person name="Fargo D.C."/>
            <person name="Farman M.L."/>
            <person name="Gathman A.C."/>
            <person name="Goldberg J."/>
            <person name="Guigo R."/>
            <person name="Hoegger P.J."/>
            <person name="Hooker J.B."/>
            <person name="Huggins A."/>
            <person name="James T.Y."/>
            <person name="Kamada T."/>
            <person name="Kilaru S."/>
            <person name="Kodira C."/>
            <person name="Kues U."/>
            <person name="Kupfer D."/>
            <person name="Kwan H.S."/>
            <person name="Lomsadze A."/>
            <person name="Li W."/>
            <person name="Lilly W.W."/>
            <person name="Ma L.J."/>
            <person name="Mackey A.J."/>
            <person name="Manning G."/>
            <person name="Martin F."/>
            <person name="Muraguchi H."/>
            <person name="Natvig D.O."/>
            <person name="Palmerini H."/>
            <person name="Ramesh M.A."/>
            <person name="Rehmeyer C.J."/>
            <person name="Roe B.A."/>
            <person name="Shenoy N."/>
            <person name="Stanke M."/>
            <person name="Ter-Hovhannisyan V."/>
            <person name="Tunlid A."/>
            <person name="Velagapudi R."/>
            <person name="Vision T.J."/>
            <person name="Zeng Q."/>
            <person name="Zolan M.E."/>
            <person name="Pukkila P.J."/>
        </authorList>
    </citation>
    <scope>NUCLEOTIDE SEQUENCE [LARGE SCALE GENOMIC DNA]</scope>
    <source>
        <strain evidence="2">Okayama-7 / 130 / ATCC MYA-4618 / FGSC 9003</strain>
    </source>
</reference>
<dbReference type="EMBL" id="AACS02000011">
    <property type="protein sequence ID" value="EFI26763.1"/>
    <property type="molecule type" value="Genomic_DNA"/>
</dbReference>
<dbReference type="VEuPathDB" id="FungiDB:CC1G_15686"/>
<proteinExistence type="predicted"/>
<accession>D6RQE7</accession>
<organism evidence="1 2">
    <name type="scientific">Coprinopsis cinerea (strain Okayama-7 / 130 / ATCC MYA-4618 / FGSC 9003)</name>
    <name type="common">Inky cap fungus</name>
    <name type="synonym">Hormographiella aspergillata</name>
    <dbReference type="NCBI Taxonomy" id="240176"/>
    <lineage>
        <taxon>Eukaryota</taxon>
        <taxon>Fungi</taxon>
        <taxon>Dikarya</taxon>
        <taxon>Basidiomycota</taxon>
        <taxon>Agaricomycotina</taxon>
        <taxon>Agaricomycetes</taxon>
        <taxon>Agaricomycetidae</taxon>
        <taxon>Agaricales</taxon>
        <taxon>Agaricineae</taxon>
        <taxon>Psathyrellaceae</taxon>
        <taxon>Coprinopsis</taxon>
    </lineage>
</organism>
<evidence type="ECO:0000313" key="2">
    <source>
        <dbReference type="Proteomes" id="UP000001861"/>
    </source>
</evidence>
<dbReference type="KEGG" id="cci:CC1G_15686"/>
<dbReference type="HOGENOM" id="CLU_1992510_0_0_1"/>
<gene>
    <name evidence="1" type="ORF">CC1G_15686</name>
</gene>
<dbReference type="InParanoid" id="D6RQE7"/>
<dbReference type="Proteomes" id="UP000001861">
    <property type="component" value="Unassembled WGS sequence"/>
</dbReference>
<keyword evidence="2" id="KW-1185">Reference proteome</keyword>
<evidence type="ECO:0000313" key="1">
    <source>
        <dbReference type="EMBL" id="EFI26763.1"/>
    </source>
</evidence>
<dbReference type="RefSeq" id="XP_002910257.1">
    <property type="nucleotide sequence ID" value="XM_002910211.1"/>
</dbReference>